<feature type="domain" description="Mur ligase C-terminal" evidence="5">
    <location>
        <begin position="399"/>
        <end position="512"/>
    </location>
</feature>
<dbReference type="Gene3D" id="3.90.190.20">
    <property type="entry name" value="Mur ligase, C-terminal domain"/>
    <property type="match status" value="1"/>
</dbReference>
<dbReference type="AlphaFoldDB" id="A0A9D1IN95"/>
<evidence type="ECO:0000313" key="8">
    <source>
        <dbReference type="Proteomes" id="UP000824074"/>
    </source>
</evidence>
<keyword evidence="4" id="KW-0472">Membrane</keyword>
<dbReference type="GO" id="GO:0016881">
    <property type="term" value="F:acid-amino acid ligase activity"/>
    <property type="evidence" value="ECO:0007669"/>
    <property type="project" value="InterPro"/>
</dbReference>
<dbReference type="Pfam" id="PF08245">
    <property type="entry name" value="Mur_ligase_M"/>
    <property type="match status" value="1"/>
</dbReference>
<keyword evidence="4" id="KW-0812">Transmembrane</keyword>
<feature type="transmembrane region" description="Helical" evidence="4">
    <location>
        <begin position="72"/>
        <end position="90"/>
    </location>
</feature>
<keyword evidence="2" id="KW-0547">Nucleotide-binding</keyword>
<dbReference type="InterPro" id="IPR013221">
    <property type="entry name" value="Mur_ligase_cen"/>
</dbReference>
<dbReference type="PANTHER" id="PTHR43024:SF1">
    <property type="entry name" value="UDP-N-ACETYLMURAMOYL-TRIPEPTIDE--D-ALANYL-D-ALANINE LIGASE"/>
    <property type="match status" value="1"/>
</dbReference>
<accession>A0A9D1IN95</accession>
<dbReference type="EMBL" id="DVMT01000058">
    <property type="protein sequence ID" value="HIU40790.1"/>
    <property type="molecule type" value="Genomic_DNA"/>
</dbReference>
<name>A0A9D1IN95_9FIRM</name>
<keyword evidence="1 7" id="KW-0436">Ligase</keyword>
<feature type="transmembrane region" description="Helical" evidence="4">
    <location>
        <begin position="135"/>
        <end position="156"/>
    </location>
</feature>
<dbReference type="Proteomes" id="UP000824074">
    <property type="component" value="Unassembled WGS sequence"/>
</dbReference>
<dbReference type="InterPro" id="IPR036565">
    <property type="entry name" value="Mur-like_cat_sf"/>
</dbReference>
<dbReference type="PANTHER" id="PTHR43024">
    <property type="entry name" value="UDP-N-ACETYLMURAMOYL-TRIPEPTIDE--D-ALANYL-D-ALANINE LIGASE"/>
    <property type="match status" value="1"/>
</dbReference>
<organism evidence="7 8">
    <name type="scientific">Candidatus Aphodocola excrementigallinarum</name>
    <dbReference type="NCBI Taxonomy" id="2840670"/>
    <lineage>
        <taxon>Bacteria</taxon>
        <taxon>Bacillati</taxon>
        <taxon>Bacillota</taxon>
        <taxon>Bacilli</taxon>
        <taxon>Candidatus Aphodocola</taxon>
    </lineage>
</organism>
<proteinExistence type="predicted"/>
<feature type="transmembrane region" description="Helical" evidence="4">
    <location>
        <begin position="111"/>
        <end position="129"/>
    </location>
</feature>
<protein>
    <submittedName>
        <fullName evidence="7">UDP-N-acetylmuramoyl-tripeptide--D-alanyl-D-alanine ligase</fullName>
    </submittedName>
</protein>
<evidence type="ECO:0000256" key="1">
    <source>
        <dbReference type="ARBA" id="ARBA00022598"/>
    </source>
</evidence>
<reference evidence="7" key="2">
    <citation type="journal article" date="2021" name="PeerJ">
        <title>Extensive microbial diversity within the chicken gut microbiome revealed by metagenomics and culture.</title>
        <authorList>
            <person name="Gilroy R."/>
            <person name="Ravi A."/>
            <person name="Getino M."/>
            <person name="Pursley I."/>
            <person name="Horton D.L."/>
            <person name="Alikhan N.F."/>
            <person name="Baker D."/>
            <person name="Gharbi K."/>
            <person name="Hall N."/>
            <person name="Watson M."/>
            <person name="Adriaenssens E.M."/>
            <person name="Foster-Nyarko E."/>
            <person name="Jarju S."/>
            <person name="Secka A."/>
            <person name="Antonio M."/>
            <person name="Oren A."/>
            <person name="Chaudhuri R.R."/>
            <person name="La Ragione R."/>
            <person name="Hildebrand F."/>
            <person name="Pallen M.J."/>
        </authorList>
    </citation>
    <scope>NUCLEOTIDE SEQUENCE</scope>
    <source>
        <strain evidence="7">CHK193-30670</strain>
    </source>
</reference>
<dbReference type="Pfam" id="PF02875">
    <property type="entry name" value="Mur_ligase_C"/>
    <property type="match status" value="1"/>
</dbReference>
<evidence type="ECO:0000256" key="2">
    <source>
        <dbReference type="ARBA" id="ARBA00022741"/>
    </source>
</evidence>
<sequence>MFYISLIPFIVLLIYDFKKSLHMAQQNLYNDDKRFLKWTIKDFSALKTPFKCSLVVLITYLILVIFRLDSKVITSIYFLVVCLIILILKIKENKNSDVKISLKVTARVKRLIFTNVILFLILVFALSFIKSINIIYLLLFLYDLLINFVVMISIIINKPVEKLVYLSYKNKAVKKLKDMKNLKVIGITGSYGKTSSKNILSDILNVKYNALPSPKNFNTPYGLIITVNNHLDKFDDILIAEMGAYKVGEIKELCDLVKPKYGILTKIGTAHIEIFGSQENIQKGKFELIESLPHDGIGVLNADDKLQVDYKLKNDCKIIWIGIENKDADVRAVDIKTSNKGTTFNVIFKGDKKKYEFTTKLLGYNNVYNILASLALAKEFGLSIDQMKKAVSGVRSVEHRLELRKAGNITYIDDSYNSNPVGSKMALEVLKEMPGLRIVMTPGMVELGDKSYELNKAFGTYMKDSTDKVILVGKKITKPILDGLKEVKYNDKNIYVVKSTKEAFSLVKSLTGNKEAYVLIENDLPDIYNE</sequence>
<comment type="caution">
    <text evidence="7">The sequence shown here is derived from an EMBL/GenBank/DDBJ whole genome shotgun (WGS) entry which is preliminary data.</text>
</comment>
<keyword evidence="4" id="KW-1133">Transmembrane helix</keyword>
<dbReference type="Gene3D" id="3.40.1190.10">
    <property type="entry name" value="Mur-like, catalytic domain"/>
    <property type="match status" value="1"/>
</dbReference>
<evidence type="ECO:0000256" key="4">
    <source>
        <dbReference type="SAM" id="Phobius"/>
    </source>
</evidence>
<feature type="transmembrane region" description="Helical" evidence="4">
    <location>
        <begin position="6"/>
        <end position="24"/>
    </location>
</feature>
<evidence type="ECO:0000259" key="6">
    <source>
        <dbReference type="Pfam" id="PF08245"/>
    </source>
</evidence>
<evidence type="ECO:0000256" key="3">
    <source>
        <dbReference type="ARBA" id="ARBA00022840"/>
    </source>
</evidence>
<reference evidence="7" key="1">
    <citation type="submission" date="2020-10" db="EMBL/GenBank/DDBJ databases">
        <authorList>
            <person name="Gilroy R."/>
        </authorList>
    </citation>
    <scope>NUCLEOTIDE SEQUENCE</scope>
    <source>
        <strain evidence="7">CHK193-30670</strain>
    </source>
</reference>
<dbReference type="InterPro" id="IPR004101">
    <property type="entry name" value="Mur_ligase_C"/>
</dbReference>
<gene>
    <name evidence="7" type="ORF">IAB68_05785</name>
</gene>
<dbReference type="GO" id="GO:0005524">
    <property type="term" value="F:ATP binding"/>
    <property type="evidence" value="ECO:0007669"/>
    <property type="project" value="UniProtKB-KW"/>
</dbReference>
<dbReference type="SUPFAM" id="SSF53623">
    <property type="entry name" value="MurD-like peptide ligases, catalytic domain"/>
    <property type="match status" value="1"/>
</dbReference>
<dbReference type="SUPFAM" id="SSF53244">
    <property type="entry name" value="MurD-like peptide ligases, peptide-binding domain"/>
    <property type="match status" value="1"/>
</dbReference>
<keyword evidence="3" id="KW-0067">ATP-binding</keyword>
<dbReference type="InterPro" id="IPR051046">
    <property type="entry name" value="MurCDEF_CellWall_CoF430Synth"/>
</dbReference>
<feature type="transmembrane region" description="Helical" evidence="4">
    <location>
        <begin position="45"/>
        <end position="66"/>
    </location>
</feature>
<evidence type="ECO:0000313" key="7">
    <source>
        <dbReference type="EMBL" id="HIU40790.1"/>
    </source>
</evidence>
<dbReference type="InterPro" id="IPR036615">
    <property type="entry name" value="Mur_ligase_C_dom_sf"/>
</dbReference>
<feature type="domain" description="Mur ligase central" evidence="6">
    <location>
        <begin position="187"/>
        <end position="377"/>
    </location>
</feature>
<evidence type="ECO:0000259" key="5">
    <source>
        <dbReference type="Pfam" id="PF02875"/>
    </source>
</evidence>